<reference evidence="1 2" key="1">
    <citation type="submission" date="2018-09" db="EMBL/GenBank/DDBJ databases">
        <authorList>
            <person name="Zhu H."/>
        </authorList>
    </citation>
    <scope>NUCLEOTIDE SEQUENCE [LARGE SCALE GENOMIC DNA]</scope>
    <source>
        <strain evidence="1 2">K1W22B-8</strain>
    </source>
</reference>
<gene>
    <name evidence="1" type="ORF">D3874_22155</name>
</gene>
<dbReference type="Proteomes" id="UP000284605">
    <property type="component" value="Unassembled WGS sequence"/>
</dbReference>
<keyword evidence="2" id="KW-1185">Reference proteome</keyword>
<dbReference type="AlphaFoldDB" id="A0A418WH19"/>
<organism evidence="1 2">
    <name type="scientific">Oleomonas cavernae</name>
    <dbReference type="NCBI Taxonomy" id="2320859"/>
    <lineage>
        <taxon>Bacteria</taxon>
        <taxon>Pseudomonadati</taxon>
        <taxon>Pseudomonadota</taxon>
        <taxon>Alphaproteobacteria</taxon>
        <taxon>Acetobacterales</taxon>
        <taxon>Acetobacteraceae</taxon>
        <taxon>Oleomonas</taxon>
    </lineage>
</organism>
<accession>A0A418WH19</accession>
<sequence length="78" mass="8925">MIFGYLRRRRAFRSAVQAEVAQLVEEHGQFAYSAALAAFREARGREAFRFWAAVRAAVAKRDGRRIGLDASDRWPSRP</sequence>
<evidence type="ECO:0000313" key="1">
    <source>
        <dbReference type="EMBL" id="RJF89341.1"/>
    </source>
</evidence>
<evidence type="ECO:0000313" key="2">
    <source>
        <dbReference type="Proteomes" id="UP000284605"/>
    </source>
</evidence>
<comment type="caution">
    <text evidence="1">The sequence shown here is derived from an EMBL/GenBank/DDBJ whole genome shotgun (WGS) entry which is preliminary data.</text>
</comment>
<protein>
    <submittedName>
        <fullName evidence="1">Uncharacterized protein</fullName>
    </submittedName>
</protein>
<proteinExistence type="predicted"/>
<dbReference type="RefSeq" id="WP_119781026.1">
    <property type="nucleotide sequence ID" value="NZ_QYUK01000011.1"/>
</dbReference>
<dbReference type="EMBL" id="QYUK01000011">
    <property type="protein sequence ID" value="RJF89341.1"/>
    <property type="molecule type" value="Genomic_DNA"/>
</dbReference>
<name>A0A418WH19_9PROT</name>